<dbReference type="InterPro" id="IPR011059">
    <property type="entry name" value="Metal-dep_hydrolase_composite"/>
</dbReference>
<protein>
    <recommendedName>
        <fullName evidence="5">N-acetylgalactosamine-6-phosphate deacetylase</fullName>
        <ecNumber evidence="5">3.5.1.25</ecNumber>
    </recommendedName>
    <alternativeName>
        <fullName evidence="5">N-acetylglucosamine-6-phosphate deacetylase</fullName>
    </alternativeName>
</protein>
<dbReference type="InterPro" id="IPR006680">
    <property type="entry name" value="Amidohydro-rel"/>
</dbReference>
<dbReference type="SUPFAM" id="SSF51556">
    <property type="entry name" value="Metallo-dependent hydrolases"/>
    <property type="match status" value="1"/>
</dbReference>
<dbReference type="InterPro" id="IPR003764">
    <property type="entry name" value="GlcNAc_6-P_deAcase"/>
</dbReference>
<evidence type="ECO:0000256" key="1">
    <source>
        <dbReference type="ARBA" id="ARBA00010716"/>
    </source>
</evidence>
<organism evidence="7 8">
    <name type="scientific">Pseudoalteromonas fenneropenaei</name>
    <dbReference type="NCBI Taxonomy" id="1737459"/>
    <lineage>
        <taxon>Bacteria</taxon>
        <taxon>Pseudomonadati</taxon>
        <taxon>Pseudomonadota</taxon>
        <taxon>Gammaproteobacteria</taxon>
        <taxon>Alteromonadales</taxon>
        <taxon>Pseudoalteromonadaceae</taxon>
        <taxon>Pseudoalteromonas</taxon>
    </lineage>
</organism>
<evidence type="ECO:0000313" key="8">
    <source>
        <dbReference type="Proteomes" id="UP001595453"/>
    </source>
</evidence>
<dbReference type="Gene3D" id="3.20.20.140">
    <property type="entry name" value="Metal-dependent hydrolases"/>
    <property type="match status" value="1"/>
</dbReference>
<dbReference type="Gene3D" id="2.30.40.10">
    <property type="entry name" value="Urease, subunit C, domain 1"/>
    <property type="match status" value="1"/>
</dbReference>
<dbReference type="RefSeq" id="WP_377128439.1">
    <property type="nucleotide sequence ID" value="NZ_JBHRSD010000046.1"/>
</dbReference>
<dbReference type="PANTHER" id="PTHR11113:SF14">
    <property type="entry name" value="N-ACETYLGLUCOSAMINE-6-PHOSPHATE DEACETYLASE"/>
    <property type="match status" value="1"/>
</dbReference>
<dbReference type="PIRSF" id="PIRSF038994">
    <property type="entry name" value="NagA"/>
    <property type="match status" value="1"/>
</dbReference>
<sequence length="372" mass="39957">MALQYFRAERLFDGETFHHDCSFYVDNGKFYFGDSTPAATQLQGTVVPGFIDVQVNGGGGGFFNAEQSVACLETILSAHARFGSTAIMPTLITDSVEVMQRAADATAQAIAERSLGILGVHFEGPHLSYPKKGTHSEQFIRPISEAEFAVYGRDDIGIKMVTLAPETVPLADIERLVSLGVKVCIGHSNADYATTMAAIAAGADGFTHLFNAMSAFTSREPGVVGAALWDDTSWCGLIVDGHHVHPASAKLAIRTKQRGKMLLVTDAMPPVGTDMAEFDFFDGRKVIRTGDRLNSTTGELAGSVLDMAAAVRNTVQTLDVSLAESLRMASLYPAQYLGLTHKGRLQNGFDADFVVFSDALFAEQTYIGGQLQ</sequence>
<evidence type="ECO:0000256" key="4">
    <source>
        <dbReference type="ARBA" id="ARBA00023277"/>
    </source>
</evidence>
<comment type="catalytic activity">
    <reaction evidence="5">
        <text>N-acetyl-D-glucosamine 6-phosphate + H2O = D-glucosamine 6-phosphate + acetate</text>
        <dbReference type="Rhea" id="RHEA:22936"/>
        <dbReference type="ChEBI" id="CHEBI:15377"/>
        <dbReference type="ChEBI" id="CHEBI:30089"/>
        <dbReference type="ChEBI" id="CHEBI:57513"/>
        <dbReference type="ChEBI" id="CHEBI:58725"/>
        <dbReference type="EC" id="3.5.1.25"/>
    </reaction>
</comment>
<dbReference type="GO" id="GO:0008448">
    <property type="term" value="F:N-acetylglucosamine-6-phosphate deacetylase activity"/>
    <property type="evidence" value="ECO:0007669"/>
    <property type="project" value="UniProtKB-EC"/>
</dbReference>
<comment type="caution">
    <text evidence="7">The sequence shown here is derived from an EMBL/GenBank/DDBJ whole genome shotgun (WGS) entry which is preliminary data.</text>
</comment>
<name>A0ABV7CPU5_9GAMM</name>
<dbReference type="InterPro" id="IPR032466">
    <property type="entry name" value="Metal_Hydrolase"/>
</dbReference>
<evidence type="ECO:0000256" key="2">
    <source>
        <dbReference type="ARBA" id="ARBA00022723"/>
    </source>
</evidence>
<comment type="similarity">
    <text evidence="1 5">Belongs to the metallo-dependent hydrolases superfamily. NagA family.</text>
</comment>
<dbReference type="NCBIfam" id="TIGR00221">
    <property type="entry name" value="nagA"/>
    <property type="match status" value="1"/>
</dbReference>
<keyword evidence="3 5" id="KW-0378">Hydrolase</keyword>
<gene>
    <name evidence="7" type="primary">nagA</name>
    <name evidence="7" type="ORF">ACFOEE_19450</name>
</gene>
<feature type="domain" description="Amidohydrolase-related" evidence="6">
    <location>
        <begin position="45"/>
        <end position="356"/>
    </location>
</feature>
<dbReference type="EMBL" id="JBHRSD010000046">
    <property type="protein sequence ID" value="MFC3034684.1"/>
    <property type="molecule type" value="Genomic_DNA"/>
</dbReference>
<evidence type="ECO:0000259" key="6">
    <source>
        <dbReference type="Pfam" id="PF01979"/>
    </source>
</evidence>
<proteinExistence type="inferred from homology"/>
<reference evidence="8" key="1">
    <citation type="journal article" date="2019" name="Int. J. Syst. Evol. Microbiol.">
        <title>The Global Catalogue of Microorganisms (GCM) 10K type strain sequencing project: providing services to taxonomists for standard genome sequencing and annotation.</title>
        <authorList>
            <consortium name="The Broad Institute Genomics Platform"/>
            <consortium name="The Broad Institute Genome Sequencing Center for Infectious Disease"/>
            <person name="Wu L."/>
            <person name="Ma J."/>
        </authorList>
    </citation>
    <scope>NUCLEOTIDE SEQUENCE [LARGE SCALE GENOMIC DNA]</scope>
    <source>
        <strain evidence="8">KCTC 42730</strain>
    </source>
</reference>
<accession>A0ABV7CPU5</accession>
<dbReference type="SUPFAM" id="SSF51338">
    <property type="entry name" value="Composite domain of metallo-dependent hydrolases"/>
    <property type="match status" value="1"/>
</dbReference>
<evidence type="ECO:0000313" key="7">
    <source>
        <dbReference type="EMBL" id="MFC3034684.1"/>
    </source>
</evidence>
<evidence type="ECO:0000256" key="3">
    <source>
        <dbReference type="ARBA" id="ARBA00022801"/>
    </source>
</evidence>
<keyword evidence="4 5" id="KW-0119">Carbohydrate metabolism</keyword>
<keyword evidence="8" id="KW-1185">Reference proteome</keyword>
<dbReference type="Pfam" id="PF01979">
    <property type="entry name" value="Amidohydro_1"/>
    <property type="match status" value="1"/>
</dbReference>
<evidence type="ECO:0000256" key="5">
    <source>
        <dbReference type="PIRNR" id="PIRNR038994"/>
    </source>
</evidence>
<dbReference type="PANTHER" id="PTHR11113">
    <property type="entry name" value="N-ACETYLGLUCOSAMINE-6-PHOSPHATE DEACETYLASE"/>
    <property type="match status" value="1"/>
</dbReference>
<dbReference type="CDD" id="cd00854">
    <property type="entry name" value="NagA"/>
    <property type="match status" value="1"/>
</dbReference>
<keyword evidence="2" id="KW-0479">Metal-binding</keyword>
<dbReference type="EC" id="3.5.1.25" evidence="5"/>
<dbReference type="Proteomes" id="UP001595453">
    <property type="component" value="Unassembled WGS sequence"/>
</dbReference>